<dbReference type="STRING" id="1000565.METUNv1_01678"/>
<gene>
    <name evidence="1" type="ORF">METUNv1_01678</name>
</gene>
<protein>
    <submittedName>
        <fullName evidence="1">Uncharacterized protein</fullName>
    </submittedName>
</protein>
<name>F5RC37_METUF</name>
<accession>F5RC37</accession>
<dbReference type="AlphaFoldDB" id="F5RC37"/>
<reference evidence="1 2" key="1">
    <citation type="journal article" date="2011" name="J. Bacteriol.">
        <title>Genome sequence of Methyloversatilis universalis FAM5T, a methylotrophic representative of the order Rhodocyclales.</title>
        <authorList>
            <person name="Kittichotirat W."/>
            <person name="Good N.M."/>
            <person name="Hall R."/>
            <person name="Bringel F."/>
            <person name="Lajus A."/>
            <person name="Medigue C."/>
            <person name="Smalley N.E."/>
            <person name="Beck D."/>
            <person name="Bumgarner R."/>
            <person name="Vuilleumier S."/>
            <person name="Kalyuzhnaya M.G."/>
        </authorList>
    </citation>
    <scope>NUCLEOTIDE SEQUENCE [LARGE SCALE GENOMIC DNA]</scope>
    <source>
        <strain evidence="2">ATCC BAA-1314 / JCM 13912 / FAM5</strain>
    </source>
</reference>
<sequence length="130" mass="14404">MTYPSFLPRPVLDGYAIDPVDPVVRTDMEAGPIRRRRRSTNPPTRLNVSWVFSSLQMSVFEAWHKHSLQDGAAAFACPLVNGSGLQTWENVSFATMWKAVPEGPDVWRVTATLEAAERPVMSADALAGYL</sequence>
<dbReference type="Proteomes" id="UP000005019">
    <property type="component" value="Unassembled WGS sequence"/>
</dbReference>
<dbReference type="eggNOG" id="ENOG50337GJ">
    <property type="taxonomic scope" value="Bacteria"/>
</dbReference>
<comment type="caution">
    <text evidence="1">The sequence shown here is derived from an EMBL/GenBank/DDBJ whole genome shotgun (WGS) entry which is preliminary data.</text>
</comment>
<proteinExistence type="predicted"/>
<evidence type="ECO:0000313" key="2">
    <source>
        <dbReference type="Proteomes" id="UP000005019"/>
    </source>
</evidence>
<evidence type="ECO:0000313" key="1">
    <source>
        <dbReference type="EMBL" id="EGK71900.1"/>
    </source>
</evidence>
<organism evidence="1 2">
    <name type="scientific">Methyloversatilis universalis (strain ATCC BAA-1314 / DSM 25237 / JCM 13912 / CCUG 52030 / FAM5)</name>
    <dbReference type="NCBI Taxonomy" id="1000565"/>
    <lineage>
        <taxon>Bacteria</taxon>
        <taxon>Pseudomonadati</taxon>
        <taxon>Pseudomonadota</taxon>
        <taxon>Betaproteobacteria</taxon>
        <taxon>Nitrosomonadales</taxon>
        <taxon>Sterolibacteriaceae</taxon>
        <taxon>Methyloversatilis</taxon>
    </lineage>
</organism>
<dbReference type="RefSeq" id="WP_008060678.1">
    <property type="nucleotide sequence ID" value="NZ_AFHG01000044.1"/>
</dbReference>
<keyword evidence="2" id="KW-1185">Reference proteome</keyword>
<dbReference type="OrthoDB" id="9132695at2"/>
<dbReference type="EMBL" id="AFHG01000044">
    <property type="protein sequence ID" value="EGK71900.1"/>
    <property type="molecule type" value="Genomic_DNA"/>
</dbReference>